<accession>A0ABY7BZW3</accession>
<gene>
    <name evidence="1" type="ORF">OH818_03720</name>
</gene>
<protein>
    <submittedName>
        <fullName evidence="1">Uncharacterized protein</fullName>
    </submittedName>
</protein>
<keyword evidence="2" id="KW-1185">Reference proteome</keyword>
<dbReference type="Proteomes" id="UP001164020">
    <property type="component" value="Chromosome"/>
</dbReference>
<dbReference type="EMBL" id="CP114029">
    <property type="protein sequence ID" value="WAP69397.1"/>
    <property type="molecule type" value="Genomic_DNA"/>
</dbReference>
<sequence>MANNETSTARPRQQSVGIMRTVLNRMMEAREREARRYIATHYGKRFGPEALRQRDGFAVREPRAAARLTRPAALRRGERAHNFPKIGPVA</sequence>
<evidence type="ECO:0000313" key="1">
    <source>
        <dbReference type="EMBL" id="WAP69397.1"/>
    </source>
</evidence>
<reference evidence="1" key="1">
    <citation type="submission" date="2022-12" db="EMBL/GenBank/DDBJ databases">
        <title>Jiella pelagia sp. nov., isolated from phosphonate enriched culture of Northwest Pacific surface seawater.</title>
        <authorList>
            <person name="Shin D.Y."/>
            <person name="Hwang C.Y."/>
        </authorList>
    </citation>
    <scope>NUCLEOTIDE SEQUENCE</scope>
    <source>
        <strain evidence="1">HL-NP1</strain>
    </source>
</reference>
<organism evidence="1 2">
    <name type="scientific">Jiella pelagia</name>
    <dbReference type="NCBI Taxonomy" id="2986949"/>
    <lineage>
        <taxon>Bacteria</taxon>
        <taxon>Pseudomonadati</taxon>
        <taxon>Pseudomonadota</taxon>
        <taxon>Alphaproteobacteria</taxon>
        <taxon>Hyphomicrobiales</taxon>
        <taxon>Aurantimonadaceae</taxon>
        <taxon>Jiella</taxon>
    </lineage>
</organism>
<name>A0ABY7BZW3_9HYPH</name>
<dbReference type="RefSeq" id="WP_268881837.1">
    <property type="nucleotide sequence ID" value="NZ_CP114029.1"/>
</dbReference>
<evidence type="ECO:0000313" key="2">
    <source>
        <dbReference type="Proteomes" id="UP001164020"/>
    </source>
</evidence>
<proteinExistence type="predicted"/>